<proteinExistence type="predicted"/>
<organism evidence="2 3">
    <name type="scientific">Pristionchus entomophagus</name>
    <dbReference type="NCBI Taxonomy" id="358040"/>
    <lineage>
        <taxon>Eukaryota</taxon>
        <taxon>Metazoa</taxon>
        <taxon>Ecdysozoa</taxon>
        <taxon>Nematoda</taxon>
        <taxon>Chromadorea</taxon>
        <taxon>Rhabditida</taxon>
        <taxon>Rhabditina</taxon>
        <taxon>Diplogasteromorpha</taxon>
        <taxon>Diplogasteroidea</taxon>
        <taxon>Neodiplogasteridae</taxon>
        <taxon>Pristionchus</taxon>
    </lineage>
</organism>
<sequence>MTLLKALLVFFALLAVALAHHGEHEHSQLKNPTFDEEIPKGGHTITIKRCKDKGELARDERQCPDGWFCLYDDWRAIVTNHARFDGWCMPQVAPNRWDY</sequence>
<feature type="chain" id="PRO_5043517903" description="P-type domain-containing protein" evidence="1">
    <location>
        <begin position="20"/>
        <end position="99"/>
    </location>
</feature>
<name>A0AAV5TYD5_9BILA</name>
<protein>
    <recommendedName>
        <fullName evidence="4">P-type domain-containing protein</fullName>
    </recommendedName>
</protein>
<reference evidence="2" key="1">
    <citation type="submission" date="2023-10" db="EMBL/GenBank/DDBJ databases">
        <title>Genome assembly of Pristionchus species.</title>
        <authorList>
            <person name="Yoshida K."/>
            <person name="Sommer R.J."/>
        </authorList>
    </citation>
    <scope>NUCLEOTIDE SEQUENCE</scope>
    <source>
        <strain evidence="2">RS0144</strain>
    </source>
</reference>
<dbReference type="EMBL" id="BTSX01000005">
    <property type="protein sequence ID" value="GMS99202.1"/>
    <property type="molecule type" value="Genomic_DNA"/>
</dbReference>
<dbReference type="AlphaFoldDB" id="A0AAV5TYD5"/>
<evidence type="ECO:0000313" key="2">
    <source>
        <dbReference type="EMBL" id="GMS99202.1"/>
    </source>
</evidence>
<comment type="caution">
    <text evidence="2">The sequence shown here is derived from an EMBL/GenBank/DDBJ whole genome shotgun (WGS) entry which is preliminary data.</text>
</comment>
<evidence type="ECO:0000256" key="1">
    <source>
        <dbReference type="SAM" id="SignalP"/>
    </source>
</evidence>
<keyword evidence="1" id="KW-0732">Signal</keyword>
<accession>A0AAV5TYD5</accession>
<gene>
    <name evidence="2" type="ORF">PENTCL1PPCAC_21377</name>
</gene>
<keyword evidence="3" id="KW-1185">Reference proteome</keyword>
<evidence type="ECO:0000313" key="3">
    <source>
        <dbReference type="Proteomes" id="UP001432027"/>
    </source>
</evidence>
<feature type="signal peptide" evidence="1">
    <location>
        <begin position="1"/>
        <end position="19"/>
    </location>
</feature>
<evidence type="ECO:0008006" key="4">
    <source>
        <dbReference type="Google" id="ProtNLM"/>
    </source>
</evidence>
<dbReference type="Proteomes" id="UP001432027">
    <property type="component" value="Unassembled WGS sequence"/>
</dbReference>